<keyword evidence="3" id="KW-0378">Hydrolase</keyword>
<evidence type="ECO:0000256" key="1">
    <source>
        <dbReference type="SAM" id="Phobius"/>
    </source>
</evidence>
<accession>A0A9D8KG21</accession>
<dbReference type="GO" id="GO:0008237">
    <property type="term" value="F:metallopeptidase activity"/>
    <property type="evidence" value="ECO:0007669"/>
    <property type="project" value="UniProtKB-KW"/>
</dbReference>
<name>A0A9D8KG21_9DELT</name>
<protein>
    <submittedName>
        <fullName evidence="3">CPBP family intramembrane metalloprotease</fullName>
    </submittedName>
</protein>
<feature type="transmembrane region" description="Helical" evidence="1">
    <location>
        <begin position="205"/>
        <end position="223"/>
    </location>
</feature>
<comment type="caution">
    <text evidence="3">The sequence shown here is derived from an EMBL/GenBank/DDBJ whole genome shotgun (WGS) entry which is preliminary data.</text>
</comment>
<dbReference type="EMBL" id="JAFGIX010000051">
    <property type="protein sequence ID" value="MBN1573508.1"/>
    <property type="molecule type" value="Genomic_DNA"/>
</dbReference>
<dbReference type="Pfam" id="PF02517">
    <property type="entry name" value="Rce1-like"/>
    <property type="match status" value="1"/>
</dbReference>
<dbReference type="InterPro" id="IPR003675">
    <property type="entry name" value="Rce1/LyrA-like_dom"/>
</dbReference>
<dbReference type="AlphaFoldDB" id="A0A9D8KG21"/>
<dbReference type="GO" id="GO:0004175">
    <property type="term" value="F:endopeptidase activity"/>
    <property type="evidence" value="ECO:0007669"/>
    <property type="project" value="UniProtKB-ARBA"/>
</dbReference>
<feature type="transmembrane region" description="Helical" evidence="1">
    <location>
        <begin position="239"/>
        <end position="259"/>
    </location>
</feature>
<keyword evidence="3" id="KW-0482">Metalloprotease</keyword>
<dbReference type="GO" id="GO:0080120">
    <property type="term" value="P:CAAX-box protein maturation"/>
    <property type="evidence" value="ECO:0007669"/>
    <property type="project" value="UniProtKB-ARBA"/>
</dbReference>
<sequence length="267" mass="29247">MKKQFPDIILSVLLALLFILLQAVVAVFVKVVFGSQGLMLILGVTVPALVIVLLAASINGTSLKETIHWGAVRGRRVLPIVLMTLSAAVLSSEMENIIADYVLSPETYSKYVEDLSRLFVMDNRADLLLGLVSLTIFGPLMEEALFRGVIYRGIAKNRGKPIAVVTSSILFMLVHVNPAQFPAALALGVLYSAMIARGYSVTDTFFSHSLFNTISAFFFYNIVEFPGMSVNKGAEVVHIPLYLILLALATFTASLLLVFRRFDGRDV</sequence>
<feature type="transmembrane region" description="Helical" evidence="1">
    <location>
        <begin position="127"/>
        <end position="146"/>
    </location>
</feature>
<evidence type="ECO:0000313" key="4">
    <source>
        <dbReference type="Proteomes" id="UP000809273"/>
    </source>
</evidence>
<feature type="domain" description="CAAX prenyl protease 2/Lysostaphin resistance protein A-like" evidence="2">
    <location>
        <begin position="127"/>
        <end position="214"/>
    </location>
</feature>
<reference evidence="3" key="2">
    <citation type="submission" date="2021-01" db="EMBL/GenBank/DDBJ databases">
        <authorList>
            <person name="Hahn C.R."/>
            <person name="Youssef N.H."/>
            <person name="Elshahed M."/>
        </authorList>
    </citation>
    <scope>NUCLEOTIDE SEQUENCE</scope>
    <source>
        <strain evidence="3">Zod_Metabat.24</strain>
    </source>
</reference>
<keyword evidence="3" id="KW-0645">Protease</keyword>
<reference evidence="3" key="1">
    <citation type="journal article" date="2021" name="Environ. Microbiol.">
        <title>Genomic characterization of three novel Desulfobacterota classes expand the metabolic and phylogenetic diversity of the phylum.</title>
        <authorList>
            <person name="Murphy C.L."/>
            <person name="Biggerstaff J."/>
            <person name="Eichhorn A."/>
            <person name="Ewing E."/>
            <person name="Shahan R."/>
            <person name="Soriano D."/>
            <person name="Stewart S."/>
            <person name="VanMol K."/>
            <person name="Walker R."/>
            <person name="Walters P."/>
            <person name="Elshahed M.S."/>
            <person name="Youssef N.H."/>
        </authorList>
    </citation>
    <scope>NUCLEOTIDE SEQUENCE</scope>
    <source>
        <strain evidence="3">Zod_Metabat.24</strain>
    </source>
</reference>
<keyword evidence="1" id="KW-1133">Transmembrane helix</keyword>
<gene>
    <name evidence="3" type="ORF">JW984_09970</name>
</gene>
<dbReference type="Proteomes" id="UP000809273">
    <property type="component" value="Unassembled WGS sequence"/>
</dbReference>
<keyword evidence="1" id="KW-0812">Transmembrane</keyword>
<proteinExistence type="predicted"/>
<evidence type="ECO:0000259" key="2">
    <source>
        <dbReference type="Pfam" id="PF02517"/>
    </source>
</evidence>
<feature type="transmembrane region" description="Helical" evidence="1">
    <location>
        <begin position="36"/>
        <end position="56"/>
    </location>
</feature>
<evidence type="ECO:0000313" key="3">
    <source>
        <dbReference type="EMBL" id="MBN1573508.1"/>
    </source>
</evidence>
<keyword evidence="1" id="KW-0472">Membrane</keyword>
<organism evidence="3 4">
    <name type="scientific">Candidatus Zymogenus saltonus</name>
    <dbReference type="NCBI Taxonomy" id="2844893"/>
    <lineage>
        <taxon>Bacteria</taxon>
        <taxon>Deltaproteobacteria</taxon>
        <taxon>Candidatus Zymogenia</taxon>
        <taxon>Candidatus Zymogeniales</taxon>
        <taxon>Candidatus Zymogenaceae</taxon>
        <taxon>Candidatus Zymogenus</taxon>
    </lineage>
</organism>